<dbReference type="AlphaFoldDB" id="A0AAQ4DLB0"/>
<keyword evidence="1" id="KW-0732">Signal</keyword>
<comment type="caution">
    <text evidence="2">The sequence shown here is derived from an EMBL/GenBank/DDBJ whole genome shotgun (WGS) entry which is preliminary data.</text>
</comment>
<evidence type="ECO:0008006" key="4">
    <source>
        <dbReference type="Google" id="ProtNLM"/>
    </source>
</evidence>
<feature type="signal peptide" evidence="1">
    <location>
        <begin position="1"/>
        <end position="18"/>
    </location>
</feature>
<evidence type="ECO:0000313" key="2">
    <source>
        <dbReference type="EMBL" id="KAK8763250.1"/>
    </source>
</evidence>
<organism evidence="2 3">
    <name type="scientific">Amblyomma americanum</name>
    <name type="common">Lone star tick</name>
    <dbReference type="NCBI Taxonomy" id="6943"/>
    <lineage>
        <taxon>Eukaryota</taxon>
        <taxon>Metazoa</taxon>
        <taxon>Ecdysozoa</taxon>
        <taxon>Arthropoda</taxon>
        <taxon>Chelicerata</taxon>
        <taxon>Arachnida</taxon>
        <taxon>Acari</taxon>
        <taxon>Parasitiformes</taxon>
        <taxon>Ixodida</taxon>
        <taxon>Ixodoidea</taxon>
        <taxon>Ixodidae</taxon>
        <taxon>Amblyomminae</taxon>
        <taxon>Amblyomma</taxon>
    </lineage>
</organism>
<feature type="chain" id="PRO_5042963728" description="Secreted protein" evidence="1">
    <location>
        <begin position="19"/>
        <end position="131"/>
    </location>
</feature>
<name>A0AAQ4DLB0_AMBAM</name>
<evidence type="ECO:0000256" key="1">
    <source>
        <dbReference type="SAM" id="SignalP"/>
    </source>
</evidence>
<protein>
    <recommendedName>
        <fullName evidence="4">Secreted protein</fullName>
    </recommendedName>
</protein>
<sequence>MGFFPKLVCVLCIVSTHGDLTSPKVTVHVRSYYDHKLKEILKQEKTSVDYVRHLIAMCSSADATSRSDSNSTAAAAEEYAVHARDTLRHCTGDKVREQPEISVTSNGQGLPAGCRAVHPLMSAAATHWQDI</sequence>
<proteinExistence type="predicted"/>
<accession>A0AAQ4DLB0</accession>
<reference evidence="2 3" key="1">
    <citation type="journal article" date="2023" name="Arcadia Sci">
        <title>De novo assembly of a long-read Amblyomma americanum tick genome.</title>
        <authorList>
            <person name="Chou S."/>
            <person name="Poskanzer K.E."/>
            <person name="Rollins M."/>
            <person name="Thuy-Boun P.S."/>
        </authorList>
    </citation>
    <scope>NUCLEOTIDE SEQUENCE [LARGE SCALE GENOMIC DNA]</scope>
    <source>
        <strain evidence="2">F_SG_1</strain>
        <tissue evidence="2">Salivary glands</tissue>
    </source>
</reference>
<dbReference type="Proteomes" id="UP001321473">
    <property type="component" value="Unassembled WGS sequence"/>
</dbReference>
<dbReference type="EMBL" id="JARKHS020029495">
    <property type="protein sequence ID" value="KAK8763250.1"/>
    <property type="molecule type" value="Genomic_DNA"/>
</dbReference>
<gene>
    <name evidence="2" type="ORF">V5799_034137</name>
</gene>
<evidence type="ECO:0000313" key="3">
    <source>
        <dbReference type="Proteomes" id="UP001321473"/>
    </source>
</evidence>
<keyword evidence="3" id="KW-1185">Reference proteome</keyword>